<name>A0A3N6PRA8_9BURK</name>
<protein>
    <submittedName>
        <fullName evidence="1">Uncharacterized protein</fullName>
    </submittedName>
</protein>
<sequence>MAIITRSREAEAAQRFVEASRGVDLAFRAVRGESEEAVSPMTYGAAQFRLELALDELARAEALFDSVIRIQGRNHRPDHMDT</sequence>
<reference evidence="1 2" key="1">
    <citation type="submission" date="2018-11" db="EMBL/GenBank/DDBJ databases">
        <title>Paraburkholderia sp. DHOA04, isolated from soil.</title>
        <authorList>
            <person name="Gao Z.-H."/>
            <person name="Qiu L.-H."/>
            <person name="Fu J.-C."/>
        </authorList>
    </citation>
    <scope>NUCLEOTIDE SEQUENCE [LARGE SCALE GENOMIC DNA]</scope>
    <source>
        <strain evidence="1 2">DHOA04</strain>
    </source>
</reference>
<dbReference type="OrthoDB" id="9024076at2"/>
<gene>
    <name evidence="1" type="ORF">D1Y85_18670</name>
</gene>
<evidence type="ECO:0000313" key="1">
    <source>
        <dbReference type="EMBL" id="RQH04480.1"/>
    </source>
</evidence>
<keyword evidence="2" id="KW-1185">Reference proteome</keyword>
<dbReference type="EMBL" id="RQIS01000013">
    <property type="protein sequence ID" value="RQH04480.1"/>
    <property type="molecule type" value="Genomic_DNA"/>
</dbReference>
<dbReference type="Proteomes" id="UP000272778">
    <property type="component" value="Unassembled WGS sequence"/>
</dbReference>
<evidence type="ECO:0000313" key="2">
    <source>
        <dbReference type="Proteomes" id="UP000272778"/>
    </source>
</evidence>
<comment type="caution">
    <text evidence="1">The sequence shown here is derived from an EMBL/GenBank/DDBJ whole genome shotgun (WGS) entry which is preliminary data.</text>
</comment>
<organism evidence="1 2">
    <name type="scientific">Paraburkholderia dinghuensis</name>
    <dbReference type="NCBI Taxonomy" id="2305225"/>
    <lineage>
        <taxon>Bacteria</taxon>
        <taxon>Pseudomonadati</taxon>
        <taxon>Pseudomonadota</taxon>
        <taxon>Betaproteobacteria</taxon>
        <taxon>Burkholderiales</taxon>
        <taxon>Burkholderiaceae</taxon>
        <taxon>Paraburkholderia</taxon>
    </lineage>
</organism>
<dbReference type="AlphaFoldDB" id="A0A3N6PRA8"/>
<proteinExistence type="predicted"/>
<dbReference type="RefSeq" id="WP_124152557.1">
    <property type="nucleotide sequence ID" value="NZ_RQIS01000013.1"/>
</dbReference>
<accession>A0A3N6PRA8</accession>